<protein>
    <submittedName>
        <fullName evidence="1">Uncharacterized protein</fullName>
    </submittedName>
</protein>
<dbReference type="Proteomes" id="UP000503129">
    <property type="component" value="Chromosome"/>
</dbReference>
<dbReference type="EMBL" id="CP030118">
    <property type="protein sequence ID" value="QDL12307.1"/>
    <property type="molecule type" value="Genomic_DNA"/>
</dbReference>
<evidence type="ECO:0000313" key="1">
    <source>
        <dbReference type="EMBL" id="QDL12307.1"/>
    </source>
</evidence>
<dbReference type="KEGG" id="bsen:DP114_18485"/>
<proteinExistence type="predicted"/>
<evidence type="ECO:0000313" key="2">
    <source>
        <dbReference type="Proteomes" id="UP000503129"/>
    </source>
</evidence>
<gene>
    <name evidence="1" type="ORF">DP114_18485</name>
</gene>
<dbReference type="AlphaFoldDB" id="A0A856MRW1"/>
<organism evidence="1 2">
    <name type="scientific">Brasilonema sennae CENA114</name>
    <dbReference type="NCBI Taxonomy" id="415709"/>
    <lineage>
        <taxon>Bacteria</taxon>
        <taxon>Bacillati</taxon>
        <taxon>Cyanobacteriota</taxon>
        <taxon>Cyanophyceae</taxon>
        <taxon>Nostocales</taxon>
        <taxon>Scytonemataceae</taxon>
        <taxon>Brasilonema</taxon>
        <taxon>Bromeliae group (in: Brasilonema)</taxon>
    </lineage>
</organism>
<reference evidence="1 2" key="1">
    <citation type="submission" date="2018-06" db="EMBL/GenBank/DDBJ databases">
        <title>Comparative genomics of Brasilonema spp. strains.</title>
        <authorList>
            <person name="Alvarenga D.O."/>
            <person name="Fiore M.F."/>
            <person name="Varani A.M."/>
        </authorList>
    </citation>
    <scope>NUCLEOTIDE SEQUENCE [LARGE SCALE GENOMIC DNA]</scope>
    <source>
        <strain evidence="1 2">CENA114</strain>
    </source>
</reference>
<keyword evidence="2" id="KW-1185">Reference proteome</keyword>
<accession>A0A856MRW1</accession>
<sequence>MKDEKSEQTMITTEEITIKVPSEVAEAYRNASEEEREQLQLKIAVIMQSQFTIDRQEAIARLRNTMDKASLEAQERGLTPEILESILNDDE</sequence>
<name>A0A856MRW1_9CYAN</name>